<dbReference type="CDD" id="cd06225">
    <property type="entry name" value="HAMP"/>
    <property type="match status" value="1"/>
</dbReference>
<evidence type="ECO:0000313" key="18">
    <source>
        <dbReference type="Proteomes" id="UP000318521"/>
    </source>
</evidence>
<evidence type="ECO:0000256" key="12">
    <source>
        <dbReference type="ARBA" id="ARBA00023136"/>
    </source>
</evidence>
<keyword evidence="5 13" id="KW-0808">Transferase</keyword>
<dbReference type="InterPro" id="IPR017202">
    <property type="entry name" value="LiaS/VraS"/>
</dbReference>
<dbReference type="InterPro" id="IPR005467">
    <property type="entry name" value="His_kinase_dom"/>
</dbReference>
<dbReference type="GO" id="GO:0005524">
    <property type="term" value="F:ATP binding"/>
    <property type="evidence" value="ECO:0007669"/>
    <property type="project" value="UniProtKB-UniRule"/>
</dbReference>
<evidence type="ECO:0000256" key="1">
    <source>
        <dbReference type="ARBA" id="ARBA00000085"/>
    </source>
</evidence>
<keyword evidence="10 14" id="KW-1133">Transmembrane helix</keyword>
<feature type="domain" description="HAMP" evidence="16">
    <location>
        <begin position="73"/>
        <end position="125"/>
    </location>
</feature>
<dbReference type="SUPFAM" id="SSF55874">
    <property type="entry name" value="ATPase domain of HSP90 chaperone/DNA topoisomerase II/histidine kinase"/>
    <property type="match status" value="1"/>
</dbReference>
<dbReference type="GO" id="GO:0000155">
    <property type="term" value="F:phosphorelay sensor kinase activity"/>
    <property type="evidence" value="ECO:0007669"/>
    <property type="project" value="UniProtKB-UniRule"/>
</dbReference>
<feature type="transmembrane region" description="Helical" evidence="14">
    <location>
        <begin position="12"/>
        <end position="32"/>
    </location>
</feature>
<keyword evidence="4" id="KW-0597">Phosphoprotein</keyword>
<dbReference type="PANTHER" id="PTHR24421:SF37">
    <property type="entry name" value="SENSOR HISTIDINE KINASE NARS"/>
    <property type="match status" value="1"/>
</dbReference>
<keyword evidence="18" id="KW-1185">Reference proteome</keyword>
<evidence type="ECO:0000256" key="10">
    <source>
        <dbReference type="ARBA" id="ARBA00022989"/>
    </source>
</evidence>
<dbReference type="PIRSF" id="PIRSF037431">
    <property type="entry name" value="STHK_LiaS"/>
    <property type="match status" value="1"/>
</dbReference>
<dbReference type="InterPro" id="IPR050482">
    <property type="entry name" value="Sensor_HK_TwoCompSys"/>
</dbReference>
<evidence type="ECO:0000259" key="16">
    <source>
        <dbReference type="PROSITE" id="PS50885"/>
    </source>
</evidence>
<comment type="subcellular location">
    <subcellularLocation>
        <location evidence="2 13">Cell membrane</location>
        <topology evidence="2 13">Multi-pass membrane protein</topology>
    </subcellularLocation>
</comment>
<evidence type="ECO:0000256" key="3">
    <source>
        <dbReference type="ARBA" id="ARBA00022475"/>
    </source>
</evidence>
<evidence type="ECO:0000256" key="14">
    <source>
        <dbReference type="SAM" id="Phobius"/>
    </source>
</evidence>
<evidence type="ECO:0000256" key="5">
    <source>
        <dbReference type="ARBA" id="ARBA00022679"/>
    </source>
</evidence>
<dbReference type="AlphaFoldDB" id="A0A553ZWD8"/>
<protein>
    <recommendedName>
        <fullName evidence="13">Sensor histidine kinase</fullName>
        <ecNumber evidence="13">2.7.13.3</ecNumber>
    </recommendedName>
</protein>
<dbReference type="InterPro" id="IPR036890">
    <property type="entry name" value="HATPase_C_sf"/>
</dbReference>
<evidence type="ECO:0000256" key="11">
    <source>
        <dbReference type="ARBA" id="ARBA00023012"/>
    </source>
</evidence>
<dbReference type="InterPro" id="IPR003660">
    <property type="entry name" value="HAMP_dom"/>
</dbReference>
<evidence type="ECO:0000256" key="8">
    <source>
        <dbReference type="ARBA" id="ARBA00022777"/>
    </source>
</evidence>
<keyword evidence="11 13" id="KW-0902">Two-component regulatory system</keyword>
<evidence type="ECO:0000256" key="6">
    <source>
        <dbReference type="ARBA" id="ARBA00022692"/>
    </source>
</evidence>
<comment type="catalytic activity">
    <reaction evidence="1 13">
        <text>ATP + protein L-histidine = ADP + protein N-phospho-L-histidine.</text>
        <dbReference type="EC" id="2.7.13.3"/>
    </reaction>
</comment>
<evidence type="ECO:0000256" key="13">
    <source>
        <dbReference type="PIRNR" id="PIRNR037431"/>
    </source>
</evidence>
<keyword evidence="9 13" id="KW-0067">ATP-binding</keyword>
<name>A0A553ZWD8_9BACI</name>
<gene>
    <name evidence="17" type="ORF">FN960_14940</name>
</gene>
<dbReference type="InterPro" id="IPR011712">
    <property type="entry name" value="Sig_transdc_His_kin_sub3_dim/P"/>
</dbReference>
<proteinExistence type="predicted"/>
<dbReference type="PROSITE" id="PS50109">
    <property type="entry name" value="HIS_KIN"/>
    <property type="match status" value="1"/>
</dbReference>
<evidence type="ECO:0000256" key="9">
    <source>
        <dbReference type="ARBA" id="ARBA00022840"/>
    </source>
</evidence>
<dbReference type="GO" id="GO:0046983">
    <property type="term" value="F:protein dimerization activity"/>
    <property type="evidence" value="ECO:0007669"/>
    <property type="project" value="InterPro"/>
</dbReference>
<dbReference type="Gene3D" id="3.30.565.10">
    <property type="entry name" value="Histidine kinase-like ATPase, C-terminal domain"/>
    <property type="match status" value="1"/>
</dbReference>
<dbReference type="Pfam" id="PF07730">
    <property type="entry name" value="HisKA_3"/>
    <property type="match status" value="1"/>
</dbReference>
<dbReference type="PANTHER" id="PTHR24421">
    <property type="entry name" value="NITRATE/NITRITE SENSOR PROTEIN NARX-RELATED"/>
    <property type="match status" value="1"/>
</dbReference>
<dbReference type="RefSeq" id="WP_143849620.1">
    <property type="nucleotide sequence ID" value="NZ_VLXZ01000009.1"/>
</dbReference>
<dbReference type="Proteomes" id="UP000318521">
    <property type="component" value="Unassembled WGS sequence"/>
</dbReference>
<dbReference type="SMART" id="SM00387">
    <property type="entry name" value="HATPase_c"/>
    <property type="match status" value="1"/>
</dbReference>
<dbReference type="EC" id="2.7.13.3" evidence="13"/>
<feature type="transmembrane region" description="Helical" evidence="14">
    <location>
        <begin position="52"/>
        <end position="72"/>
    </location>
</feature>
<evidence type="ECO:0000313" key="17">
    <source>
        <dbReference type="EMBL" id="TSB45779.1"/>
    </source>
</evidence>
<dbReference type="PROSITE" id="PS50885">
    <property type="entry name" value="HAMP"/>
    <property type="match status" value="1"/>
</dbReference>
<feature type="domain" description="Histidine kinase" evidence="15">
    <location>
        <begin position="152"/>
        <end position="346"/>
    </location>
</feature>
<evidence type="ECO:0000259" key="15">
    <source>
        <dbReference type="PROSITE" id="PS50109"/>
    </source>
</evidence>
<keyword evidence="3 13" id="KW-1003">Cell membrane</keyword>
<keyword evidence="8 13" id="KW-0418">Kinase</keyword>
<dbReference type="InterPro" id="IPR003594">
    <property type="entry name" value="HATPase_dom"/>
</dbReference>
<sequence>MKKRFSSFLWQFVKHGLIHSLLLTVLVILMLTNEENRGFFVLLDRNLLGMPLLLWILILILVSGIVSGLLLADPLKRRLESVLHGAALYERGTYSHRIRIDGDDELSELVTRMNGMAEHVEEQVASLQRLSTRNATMQDSVKRAAVTEERQRLARELHDAVSQQLFAISMMMAAIKEGAESTREINMTQLKSVERMANLAQSEMRSLLLHLRPTQLKGRSLKEGLHQLFLEMEEKQELQVIHDIEEEHELPQGFEDQLFRMVQEAFSNILRHAEATKVECLLKAGKSEWKLSIIDNGKGFDPAEISQGSYGLQTMRERMNEIGGMLQVKSVKGKGTQIEAKIPLAWRKNLDD</sequence>
<dbReference type="CDD" id="cd16917">
    <property type="entry name" value="HATPase_UhpB-NarQ-NarX-like"/>
    <property type="match status" value="1"/>
</dbReference>
<accession>A0A553ZWD8</accession>
<keyword evidence="7 13" id="KW-0547">Nucleotide-binding</keyword>
<dbReference type="EMBL" id="VLXZ01000009">
    <property type="protein sequence ID" value="TSB45779.1"/>
    <property type="molecule type" value="Genomic_DNA"/>
</dbReference>
<reference evidence="17 18" key="1">
    <citation type="submission" date="2019-07" db="EMBL/GenBank/DDBJ databases">
        <authorList>
            <person name="Park Y.J."/>
            <person name="Jeong S.E."/>
            <person name="Jung H.S."/>
        </authorList>
    </citation>
    <scope>NUCLEOTIDE SEQUENCE [LARGE SCALE GENOMIC DNA]</scope>
    <source>
        <strain evidence="18">P16(2019)</strain>
    </source>
</reference>
<dbReference type="OrthoDB" id="9795828at2"/>
<dbReference type="SMART" id="SM00304">
    <property type="entry name" value="HAMP"/>
    <property type="match status" value="1"/>
</dbReference>
<dbReference type="Gene3D" id="6.10.340.10">
    <property type="match status" value="1"/>
</dbReference>
<comment type="caution">
    <text evidence="17">The sequence shown here is derived from an EMBL/GenBank/DDBJ whole genome shotgun (WGS) entry which is preliminary data.</text>
</comment>
<keyword evidence="12 13" id="KW-0472">Membrane</keyword>
<dbReference type="Gene3D" id="1.20.5.1930">
    <property type="match status" value="1"/>
</dbReference>
<dbReference type="GO" id="GO:0005886">
    <property type="term" value="C:plasma membrane"/>
    <property type="evidence" value="ECO:0007669"/>
    <property type="project" value="UniProtKB-SubCell"/>
</dbReference>
<evidence type="ECO:0000256" key="2">
    <source>
        <dbReference type="ARBA" id="ARBA00004651"/>
    </source>
</evidence>
<evidence type="ECO:0000256" key="4">
    <source>
        <dbReference type="ARBA" id="ARBA00022553"/>
    </source>
</evidence>
<evidence type="ECO:0000256" key="7">
    <source>
        <dbReference type="ARBA" id="ARBA00022741"/>
    </source>
</evidence>
<organism evidence="17 18">
    <name type="scientific">Alkalicoccobacillus porphyridii</name>
    <dbReference type="NCBI Taxonomy" id="2597270"/>
    <lineage>
        <taxon>Bacteria</taxon>
        <taxon>Bacillati</taxon>
        <taxon>Bacillota</taxon>
        <taxon>Bacilli</taxon>
        <taxon>Bacillales</taxon>
        <taxon>Bacillaceae</taxon>
        <taxon>Alkalicoccobacillus</taxon>
    </lineage>
</organism>
<dbReference type="Pfam" id="PF02518">
    <property type="entry name" value="HATPase_c"/>
    <property type="match status" value="1"/>
</dbReference>
<keyword evidence="6 14" id="KW-0812">Transmembrane</keyword>